<dbReference type="VEuPathDB" id="VectorBase:ADIR004364"/>
<evidence type="ECO:0000256" key="1">
    <source>
        <dbReference type="ARBA" id="ARBA00022473"/>
    </source>
</evidence>
<sequence length="448" mass="48024">MLILDISETGPGGSEMSKAANIVSPVAQKDKRVLCVDHKTGQLAMGYNVDHQQQQQHVHVRPLPALQPLGPACGQQRVEVIGGSHQNPDFGVLMAQESGEGRMTPPAGVTPQPQPLYTYQGASVPFAPALPCYGHPNGALEHPGSQHHLDTLPSILATYSTTCAESAKKRRMLDADYDYEFDQSSLSPDGYQPEKRSRYDTYGSWAYAPATPLAQEQYVPYATGAGELLMSARVGVGAGLDDESSSNGSRNVSHCDVSPGKSALYGPADPIGYEGYYQLPARHEQLHAHGPPQAGLDATPTHSPLGAADSSLSVCSNSPVKLDEGGGYGQECVQPATVAMLEPLAIGREHGASPTSTSVCAVDQQQQQQLLSPPGKPGRKVRAGRVRKRPVKPSVSYDEIQTQRVIANVRERQRTQSLNEAFASLRKIIPTLPSDKLSKIQTLRLASR</sequence>
<dbReference type="Pfam" id="PF00010">
    <property type="entry name" value="HLH"/>
    <property type="match status" value="1"/>
</dbReference>
<dbReference type="PROSITE" id="PS50888">
    <property type="entry name" value="BHLH"/>
    <property type="match status" value="1"/>
</dbReference>
<evidence type="ECO:0000256" key="2">
    <source>
        <dbReference type="ARBA" id="ARBA00022782"/>
    </source>
</evidence>
<proteinExistence type="predicted"/>
<dbReference type="InterPro" id="IPR011598">
    <property type="entry name" value="bHLH_dom"/>
</dbReference>
<dbReference type="SMART" id="SM00353">
    <property type="entry name" value="HLH"/>
    <property type="match status" value="1"/>
</dbReference>
<protein>
    <recommendedName>
        <fullName evidence="8">BHLH domain-containing protein</fullName>
    </recommendedName>
</protein>
<dbReference type="Proteomes" id="UP000075884">
    <property type="component" value="Unassembled WGS sequence"/>
</dbReference>
<evidence type="ECO:0000256" key="3">
    <source>
        <dbReference type="ARBA" id="ARBA00023015"/>
    </source>
</evidence>
<keyword evidence="3" id="KW-0805">Transcription regulation</keyword>
<name>A0A182N9N8_9DIPT</name>
<evidence type="ECO:0000313" key="9">
    <source>
        <dbReference type="EnsemblMetazoa" id="ADIR004364-PA"/>
    </source>
</evidence>
<keyword evidence="4" id="KW-0238">DNA-binding</keyword>
<keyword evidence="1" id="KW-0217">Developmental protein</keyword>
<dbReference type="EnsemblMetazoa" id="ADIR004364-RA">
    <property type="protein sequence ID" value="ADIR004364-PA"/>
    <property type="gene ID" value="ADIR004364"/>
</dbReference>
<dbReference type="PANTHER" id="PTHR23349:SF50">
    <property type="entry name" value="PROTEIN TWIST"/>
    <property type="match status" value="1"/>
</dbReference>
<dbReference type="GO" id="GO:0030154">
    <property type="term" value="P:cell differentiation"/>
    <property type="evidence" value="ECO:0007669"/>
    <property type="project" value="UniProtKB-KW"/>
</dbReference>
<dbReference type="SUPFAM" id="SSF47459">
    <property type="entry name" value="HLH, helix-loop-helix DNA-binding domain"/>
    <property type="match status" value="1"/>
</dbReference>
<feature type="domain" description="BHLH" evidence="8">
    <location>
        <begin position="402"/>
        <end position="448"/>
    </location>
</feature>
<dbReference type="GO" id="GO:0046983">
    <property type="term" value="F:protein dimerization activity"/>
    <property type="evidence" value="ECO:0007669"/>
    <property type="project" value="InterPro"/>
</dbReference>
<keyword evidence="5" id="KW-0804">Transcription</keyword>
<feature type="region of interest" description="Disordered" evidence="7">
    <location>
        <begin position="287"/>
        <end position="310"/>
    </location>
</feature>
<evidence type="ECO:0000256" key="7">
    <source>
        <dbReference type="SAM" id="MobiDB-lite"/>
    </source>
</evidence>
<dbReference type="AlphaFoldDB" id="A0A182N9N8"/>
<evidence type="ECO:0000256" key="4">
    <source>
        <dbReference type="ARBA" id="ARBA00023125"/>
    </source>
</evidence>
<reference evidence="10" key="1">
    <citation type="submission" date="2013-03" db="EMBL/GenBank/DDBJ databases">
        <title>The Genome Sequence of Anopheles dirus WRAIR2.</title>
        <authorList>
            <consortium name="The Broad Institute Genomics Platform"/>
            <person name="Neafsey D.E."/>
            <person name="Walton C."/>
            <person name="Walker B."/>
            <person name="Young S.K."/>
            <person name="Zeng Q."/>
            <person name="Gargeya S."/>
            <person name="Fitzgerald M."/>
            <person name="Haas B."/>
            <person name="Abouelleil A."/>
            <person name="Allen A.W."/>
            <person name="Alvarado L."/>
            <person name="Arachchi H.M."/>
            <person name="Berlin A.M."/>
            <person name="Chapman S.B."/>
            <person name="Gainer-Dewar J."/>
            <person name="Goldberg J."/>
            <person name="Griggs A."/>
            <person name="Gujja S."/>
            <person name="Hansen M."/>
            <person name="Howarth C."/>
            <person name="Imamovic A."/>
            <person name="Ireland A."/>
            <person name="Larimer J."/>
            <person name="McCowan C."/>
            <person name="Murphy C."/>
            <person name="Pearson M."/>
            <person name="Poon T.W."/>
            <person name="Priest M."/>
            <person name="Roberts A."/>
            <person name="Saif S."/>
            <person name="Shea T."/>
            <person name="Sisk P."/>
            <person name="Sykes S."/>
            <person name="Wortman J."/>
            <person name="Nusbaum C."/>
            <person name="Birren B."/>
        </authorList>
    </citation>
    <scope>NUCLEOTIDE SEQUENCE [LARGE SCALE GENOMIC DNA]</scope>
    <source>
        <strain evidence="10">WRAIR2</strain>
    </source>
</reference>
<dbReference type="GO" id="GO:0000977">
    <property type="term" value="F:RNA polymerase II transcription regulatory region sequence-specific DNA binding"/>
    <property type="evidence" value="ECO:0007669"/>
    <property type="project" value="TreeGrafter"/>
</dbReference>
<dbReference type="PANTHER" id="PTHR23349">
    <property type="entry name" value="BASIC HELIX-LOOP-HELIX TRANSCRIPTION FACTOR, TWIST"/>
    <property type="match status" value="1"/>
</dbReference>
<keyword evidence="6" id="KW-0539">Nucleus</keyword>
<dbReference type="InterPro" id="IPR036638">
    <property type="entry name" value="HLH_DNA-bd_sf"/>
</dbReference>
<dbReference type="GO" id="GO:0000981">
    <property type="term" value="F:DNA-binding transcription factor activity, RNA polymerase II-specific"/>
    <property type="evidence" value="ECO:0007669"/>
    <property type="project" value="TreeGrafter"/>
</dbReference>
<evidence type="ECO:0000256" key="5">
    <source>
        <dbReference type="ARBA" id="ARBA00023163"/>
    </source>
</evidence>
<dbReference type="InterPro" id="IPR050283">
    <property type="entry name" value="E-box_TF_Regulators"/>
</dbReference>
<evidence type="ECO:0000259" key="8">
    <source>
        <dbReference type="PROSITE" id="PS50888"/>
    </source>
</evidence>
<dbReference type="Gene3D" id="4.10.280.10">
    <property type="entry name" value="Helix-loop-helix DNA-binding domain"/>
    <property type="match status" value="1"/>
</dbReference>
<accession>A0A182N9N8</accession>
<evidence type="ECO:0000256" key="6">
    <source>
        <dbReference type="ARBA" id="ARBA00023242"/>
    </source>
</evidence>
<keyword evidence="10" id="KW-1185">Reference proteome</keyword>
<keyword evidence="2" id="KW-0221">Differentiation</keyword>
<dbReference type="STRING" id="7168.A0A182N9N8"/>
<reference evidence="9" key="2">
    <citation type="submission" date="2020-05" db="UniProtKB">
        <authorList>
            <consortium name="EnsemblMetazoa"/>
        </authorList>
    </citation>
    <scope>IDENTIFICATION</scope>
    <source>
        <strain evidence="9">WRAIR2</strain>
    </source>
</reference>
<evidence type="ECO:0000313" key="10">
    <source>
        <dbReference type="Proteomes" id="UP000075884"/>
    </source>
</evidence>
<organism evidence="9 10">
    <name type="scientific">Anopheles dirus</name>
    <dbReference type="NCBI Taxonomy" id="7168"/>
    <lineage>
        <taxon>Eukaryota</taxon>
        <taxon>Metazoa</taxon>
        <taxon>Ecdysozoa</taxon>
        <taxon>Arthropoda</taxon>
        <taxon>Hexapoda</taxon>
        <taxon>Insecta</taxon>
        <taxon>Pterygota</taxon>
        <taxon>Neoptera</taxon>
        <taxon>Endopterygota</taxon>
        <taxon>Diptera</taxon>
        <taxon>Nematocera</taxon>
        <taxon>Culicoidea</taxon>
        <taxon>Culicidae</taxon>
        <taxon>Anophelinae</taxon>
        <taxon>Anopheles</taxon>
    </lineage>
</organism>